<dbReference type="EMBL" id="JBCEVZ010000021">
    <property type="protein sequence ID" value="MEL5994669.1"/>
    <property type="molecule type" value="Genomic_DNA"/>
</dbReference>
<evidence type="ECO:0000313" key="1">
    <source>
        <dbReference type="EMBL" id="MEL5994669.1"/>
    </source>
</evidence>
<reference evidence="1 2" key="1">
    <citation type="journal article" date="2018" name="Arch. Microbiol.">
        <title>Hymenobacter segetis sp. nov., isolated from soil.</title>
        <authorList>
            <person name="Ten L.N."/>
            <person name="Lim S.J."/>
            <person name="Kim B.O."/>
            <person name="Kang I.K."/>
            <person name="Jung H.Y."/>
        </authorList>
    </citation>
    <scope>NUCLEOTIDE SEQUENCE [LARGE SCALE GENOMIC DNA]</scope>
    <source>
        <strain evidence="1 2">S7-3-11</strain>
    </source>
</reference>
<dbReference type="RefSeq" id="WP_342297968.1">
    <property type="nucleotide sequence ID" value="NZ_JBCEVZ010000021.1"/>
</dbReference>
<comment type="caution">
    <text evidence="1">The sequence shown here is derived from an EMBL/GenBank/DDBJ whole genome shotgun (WGS) entry which is preliminary data.</text>
</comment>
<dbReference type="Proteomes" id="UP001479606">
    <property type="component" value="Unassembled WGS sequence"/>
</dbReference>
<evidence type="ECO:0000313" key="2">
    <source>
        <dbReference type="Proteomes" id="UP001479606"/>
    </source>
</evidence>
<proteinExistence type="predicted"/>
<name>A0ABU9LXF9_9BACT</name>
<protein>
    <submittedName>
        <fullName evidence="1">Uncharacterized protein</fullName>
    </submittedName>
</protein>
<organism evidence="1 2">
    <name type="scientific">Hymenobacter segetis</name>
    <dbReference type="NCBI Taxonomy" id="2025509"/>
    <lineage>
        <taxon>Bacteria</taxon>
        <taxon>Pseudomonadati</taxon>
        <taxon>Bacteroidota</taxon>
        <taxon>Cytophagia</taxon>
        <taxon>Cytophagales</taxon>
        <taxon>Hymenobacteraceae</taxon>
        <taxon>Hymenobacter</taxon>
    </lineage>
</organism>
<keyword evidence="2" id="KW-1185">Reference proteome</keyword>
<sequence length="110" mass="11700">MSASAQTTPTASPTTVAQSQYCILVSTGSHYSDTDVRLDYGQNVKNAVVDLQMVHADAAISKLGNVVAALNYMSSLGWECIGLNTLPSRINQATGGYVDSQTGYLLRRAK</sequence>
<accession>A0ABU9LXF9</accession>
<gene>
    <name evidence="1" type="ORF">AAFH49_10660</name>
</gene>